<evidence type="ECO:0000313" key="2">
    <source>
        <dbReference type="Proteomes" id="UP000236316"/>
    </source>
</evidence>
<name>A0A2I2L4L9_9VIRU</name>
<reference evidence="1" key="1">
    <citation type="submission" date="2017-08" db="EMBL/GenBank/DDBJ databases">
        <authorList>
            <consortium name="Urmite Genomes"/>
        </authorList>
    </citation>
    <scope>NUCLEOTIDE SEQUENCE [LARGE SCALE GENOMIC DNA]</scope>
    <source>
        <strain evidence="1">IHUMI-LCC2</strain>
    </source>
</reference>
<sequence length="113" mass="13620">MVYIRIVNRYNGDERYIEIREKNPVNIKEIIFSYLRREKLWKVKRREDITDIFTNRISNIPELISINEGDEFYVQINKYEKKMNKKRNKIGKTSSGTHKWTEGSFVLFSGINL</sequence>
<dbReference type="Proteomes" id="UP000236316">
    <property type="component" value="Segment"/>
</dbReference>
<dbReference type="GeneID" id="35382372"/>
<accession>A0A2I2L4L9</accession>
<dbReference type="KEGG" id="vg:35382372"/>
<dbReference type="EMBL" id="LT906555">
    <property type="protein sequence ID" value="SNW62474.1"/>
    <property type="molecule type" value="Genomic_DNA"/>
</dbReference>
<dbReference type="RefSeq" id="YP_009448776.1">
    <property type="nucleotide sequence ID" value="NC_036594.1"/>
</dbReference>
<proteinExistence type="predicted"/>
<protein>
    <submittedName>
        <fullName evidence="1">Uncharacterized protein</fullName>
    </submittedName>
</protein>
<organism evidence="1">
    <name type="scientific">Orpheovirus IHUMI-LCC2</name>
    <dbReference type="NCBI Taxonomy" id="2023057"/>
    <lineage>
        <taxon>Viruses</taxon>
        <taxon>Varidnaviria</taxon>
        <taxon>Bamfordvirae</taxon>
        <taxon>Nucleocytoviricota</taxon>
        <taxon>Megaviricetes</taxon>
        <taxon>Pimascovirales</taxon>
        <taxon>Ocovirineae</taxon>
        <taxon>Orpheoviridae</taxon>
        <taxon>Alphaorpheovirus</taxon>
        <taxon>Alphaorpheovirus massiliense</taxon>
    </lineage>
</organism>
<keyword evidence="2" id="KW-1185">Reference proteome</keyword>
<gene>
    <name evidence="1" type="ORF">ORPV_570</name>
</gene>
<evidence type="ECO:0000313" key="1">
    <source>
        <dbReference type="EMBL" id="SNW62474.1"/>
    </source>
</evidence>